<dbReference type="GeneID" id="17268633"/>
<feature type="transmembrane region" description="Helical" evidence="2">
    <location>
        <begin position="774"/>
        <end position="795"/>
    </location>
</feature>
<keyword evidence="2" id="KW-0472">Membrane</keyword>
<dbReference type="HOGENOM" id="CLU_001109_0_0_1"/>
<dbReference type="RefSeq" id="XP_005775515.1">
    <property type="nucleotide sequence ID" value="XM_005775458.1"/>
</dbReference>
<proteinExistence type="predicted"/>
<feature type="compositionally biased region" description="Gly residues" evidence="1">
    <location>
        <begin position="257"/>
        <end position="271"/>
    </location>
</feature>
<reference evidence="3" key="2">
    <citation type="submission" date="2024-10" db="UniProtKB">
        <authorList>
            <consortium name="EnsemblProtists"/>
        </authorList>
    </citation>
    <scope>IDENTIFICATION</scope>
</reference>
<accession>A0A0D3JHV1</accession>
<dbReference type="Proteomes" id="UP000013827">
    <property type="component" value="Unassembled WGS sequence"/>
</dbReference>
<dbReference type="PaxDb" id="2903-EOD23086"/>
<feature type="transmembrane region" description="Helical" evidence="2">
    <location>
        <begin position="1100"/>
        <end position="1125"/>
    </location>
</feature>
<feature type="compositionally biased region" description="Polar residues" evidence="1">
    <location>
        <begin position="278"/>
        <end position="287"/>
    </location>
</feature>
<name>A0A0D3JHV1_EMIH1</name>
<keyword evidence="2" id="KW-1133">Transmembrane helix</keyword>
<protein>
    <recommendedName>
        <fullName evidence="5">TIR domain-containing protein</fullName>
    </recommendedName>
</protein>
<evidence type="ECO:0000256" key="1">
    <source>
        <dbReference type="SAM" id="MobiDB-lite"/>
    </source>
</evidence>
<feature type="transmembrane region" description="Helical" evidence="2">
    <location>
        <begin position="730"/>
        <end position="753"/>
    </location>
</feature>
<sequence>MGLNMLEKLKLEFVPAAGNKLVLKLSPPPPPLADKQAYACVHAARRLTFTVDKTSCPPLPSPPPFVIDAAGGKADSIEPASFKDVIGDGGGTAVASEGESAPMAPVKACGAKNDVAKGVPVAKSVAEASLDESILKKDLAAATAPAAEVDSDLAKAMLAVDQPSANAVFWSKLARPTDPPTAAIGVTKNAPPALKPVTKDVPALEPGDADWTVSAKEFPEEKSVPGVSEWTTPSKSRRNNERKGASAPVDCSNGYGALLGAGGNEGSGTGTGKRSKVTRGSTPSTANAGATVIIETTTITTLEGYATGWFSWPKICPLRLFGILALICLGAAFALSSYSATTALLSSRWYDSPWPTSPLATVAKPFAPSSLNGFCEVGDTSSFADIASLDSVPANHLTGFTIATAHSKIEADQTGITEGGPALTAVTSDQMTSKLSGAYAKLASFVDTSGATKIGDPSPEASFTTATALSAASLLFLHPCAAVLALLLAACRGLLRGQQIKKKKDASGTSAAPPSAPPIAPLIAPPLAPPIAPPVAPLNGAELDNSYIDPSPSPELDGPCLITDGGSCATSPNFPNDYPLDEGCTISNLPPVGLDVIAFDVEGDLYPFYDYDGDGDTANDCYFDHLVVNGVKYCGTSGPAGVVPSDGTMTWVTIAVLTACRDFGGDRAGEARCVGNERGAKQGSRHLEEAGSDEYCATGFTGPECQLCAAENHYLVGGDECKECAPRGAAAARIAAMVFALCAACGLAAWAYSKTEWRKERYIGRVLRFADRAVYIYVAIGLTAKTKVLFGFYQICTVLSSTYSARLPPEYTGWTDNLAKPVSIDWSGIFLPEQCLGYGLRLLANALSPIALIALLMGTGIALRLRRWRAAPPPRPMEASTPGADTDAAFNLVEASMSVMSAIADAINTDEDAPRARPWIAEAALGVLDLTPAGLVLIFCFVPSISASIFRAWSCKAYTVSPPDAPLEQVSYMRLDASIECYTDEHGSVTELAFGLIALWPAGSLILFISLLVACYKPLQAKRPNALTRATAFLHREYKQKCYWWEAVELARKLVLTGFVLLIPEKNAFLRLVVATLVCSFYTVVLAVARPFKRVEDNVLAVATSLVLLLLFLAANWTSIFLGIIERSSVDDAEAVLGFANLSGIINSMLLLVGVTLLFFLIGAVFSARHAKEVPTIRLVSTKQPPELSIGMGITWHLFNSHIWSTGQDAVAVIKKQLQILLPGIKIFLDARACCPDIGALEEYIQRSQVILFFLSRGYFKSKAPQVRSSLEMGKPLVLVQEADPAKGGGTLPALRAECPEELQPDIFDRDWRHTIWYRIKEFQLALLLCSPNFLDSTSLPLTVTGELRIRAFGFSTFAKVWASPANAGARELAEELVAAFPGLTVSTAEEAGDATHMLLYLNEHSFSDERLAEQVTQARQDRLPIVMAHENDPDLGGCEFAKFFETTPQELIAGGLYKDLARSCFPGRHREARARPPRRLGLGATPVKSSADLRSSIVRRTSTAFRSLGGLRLRASERSTSGEAEAVASASAASASTSASAEHV</sequence>
<evidence type="ECO:0008006" key="5">
    <source>
        <dbReference type="Google" id="ProtNLM"/>
    </source>
</evidence>
<evidence type="ECO:0000256" key="2">
    <source>
        <dbReference type="SAM" id="Phobius"/>
    </source>
</evidence>
<keyword evidence="4" id="KW-1185">Reference proteome</keyword>
<feature type="transmembrane region" description="Helical" evidence="2">
    <location>
        <begin position="992"/>
        <end position="1016"/>
    </location>
</feature>
<feature type="transmembrane region" description="Helical" evidence="2">
    <location>
        <begin position="933"/>
        <end position="953"/>
    </location>
</feature>
<dbReference type="EnsemblProtists" id="EOD23086">
    <property type="protein sequence ID" value="EOD23086"/>
    <property type="gene ID" value="EMIHUDRAFT_447812"/>
</dbReference>
<feature type="region of interest" description="Disordered" evidence="1">
    <location>
        <begin position="1517"/>
        <end position="1545"/>
    </location>
</feature>
<feature type="transmembrane region" description="Helical" evidence="2">
    <location>
        <begin position="846"/>
        <end position="865"/>
    </location>
</feature>
<feature type="compositionally biased region" description="Low complexity" evidence="1">
    <location>
        <begin position="1520"/>
        <end position="1545"/>
    </location>
</feature>
<evidence type="ECO:0000313" key="4">
    <source>
        <dbReference type="Proteomes" id="UP000013827"/>
    </source>
</evidence>
<dbReference type="eggNOG" id="ENOG502QSG1">
    <property type="taxonomic scope" value="Eukaryota"/>
</dbReference>
<dbReference type="PANTHER" id="PTHR11319">
    <property type="entry name" value="G PROTEIN-COUPLED RECEPTOR-RELATED"/>
    <property type="match status" value="1"/>
</dbReference>
<feature type="region of interest" description="Disordered" evidence="1">
    <location>
        <begin position="182"/>
        <end position="289"/>
    </location>
</feature>
<keyword evidence="2" id="KW-0812">Transmembrane</keyword>
<feature type="transmembrane region" description="Helical" evidence="2">
    <location>
        <begin position="1145"/>
        <end position="1168"/>
    </location>
</feature>
<dbReference type="KEGG" id="ehx:EMIHUDRAFT_447812"/>
<dbReference type="PANTHER" id="PTHR11319:SF35">
    <property type="entry name" value="OUTER MEMBRANE PROTEIN PMPC-RELATED"/>
    <property type="match status" value="1"/>
</dbReference>
<feature type="transmembrane region" description="Helical" evidence="2">
    <location>
        <begin position="1069"/>
        <end position="1088"/>
    </location>
</feature>
<organism evidence="3 4">
    <name type="scientific">Emiliania huxleyi (strain CCMP1516)</name>
    <dbReference type="NCBI Taxonomy" id="280463"/>
    <lineage>
        <taxon>Eukaryota</taxon>
        <taxon>Haptista</taxon>
        <taxon>Haptophyta</taxon>
        <taxon>Prymnesiophyceae</taxon>
        <taxon>Isochrysidales</taxon>
        <taxon>Noelaerhabdaceae</taxon>
        <taxon>Emiliania</taxon>
    </lineage>
</organism>
<reference evidence="4" key="1">
    <citation type="journal article" date="2013" name="Nature">
        <title>Pan genome of the phytoplankton Emiliania underpins its global distribution.</title>
        <authorList>
            <person name="Read B.A."/>
            <person name="Kegel J."/>
            <person name="Klute M.J."/>
            <person name="Kuo A."/>
            <person name="Lefebvre S.C."/>
            <person name="Maumus F."/>
            <person name="Mayer C."/>
            <person name="Miller J."/>
            <person name="Monier A."/>
            <person name="Salamov A."/>
            <person name="Young J."/>
            <person name="Aguilar M."/>
            <person name="Claverie J.M."/>
            <person name="Frickenhaus S."/>
            <person name="Gonzalez K."/>
            <person name="Herman E.K."/>
            <person name="Lin Y.C."/>
            <person name="Napier J."/>
            <person name="Ogata H."/>
            <person name="Sarno A.F."/>
            <person name="Shmutz J."/>
            <person name="Schroeder D."/>
            <person name="de Vargas C."/>
            <person name="Verret F."/>
            <person name="von Dassow P."/>
            <person name="Valentin K."/>
            <person name="Van de Peer Y."/>
            <person name="Wheeler G."/>
            <person name="Dacks J.B."/>
            <person name="Delwiche C.F."/>
            <person name="Dyhrman S.T."/>
            <person name="Glockner G."/>
            <person name="John U."/>
            <person name="Richards T."/>
            <person name="Worden A.Z."/>
            <person name="Zhang X."/>
            <person name="Grigoriev I.V."/>
            <person name="Allen A.E."/>
            <person name="Bidle K."/>
            <person name="Borodovsky M."/>
            <person name="Bowler C."/>
            <person name="Brownlee C."/>
            <person name="Cock J.M."/>
            <person name="Elias M."/>
            <person name="Gladyshev V.N."/>
            <person name="Groth M."/>
            <person name="Guda C."/>
            <person name="Hadaegh A."/>
            <person name="Iglesias-Rodriguez M.D."/>
            <person name="Jenkins J."/>
            <person name="Jones B.M."/>
            <person name="Lawson T."/>
            <person name="Leese F."/>
            <person name="Lindquist E."/>
            <person name="Lobanov A."/>
            <person name="Lomsadze A."/>
            <person name="Malik S.B."/>
            <person name="Marsh M.E."/>
            <person name="Mackinder L."/>
            <person name="Mock T."/>
            <person name="Mueller-Roeber B."/>
            <person name="Pagarete A."/>
            <person name="Parker M."/>
            <person name="Probert I."/>
            <person name="Quesneville H."/>
            <person name="Raines C."/>
            <person name="Rensing S.A."/>
            <person name="Riano-Pachon D.M."/>
            <person name="Richier S."/>
            <person name="Rokitta S."/>
            <person name="Shiraiwa Y."/>
            <person name="Soanes D.M."/>
            <person name="van der Giezen M."/>
            <person name="Wahlund T.M."/>
            <person name="Williams B."/>
            <person name="Wilson W."/>
            <person name="Wolfe G."/>
            <person name="Wurch L.L."/>
        </authorList>
    </citation>
    <scope>NUCLEOTIDE SEQUENCE</scope>
</reference>
<evidence type="ECO:0000313" key="3">
    <source>
        <dbReference type="EnsemblProtists" id="EOD23086"/>
    </source>
</evidence>